<dbReference type="SUPFAM" id="SSF53335">
    <property type="entry name" value="S-adenosyl-L-methionine-dependent methyltransferases"/>
    <property type="match status" value="1"/>
</dbReference>
<dbReference type="InterPro" id="IPR001525">
    <property type="entry name" value="C5_MeTfrase"/>
</dbReference>
<keyword evidence="4" id="KW-0680">Restriction system</keyword>
<dbReference type="GO" id="GO:0003677">
    <property type="term" value="F:DNA binding"/>
    <property type="evidence" value="ECO:0007669"/>
    <property type="project" value="TreeGrafter"/>
</dbReference>
<keyword evidence="1 5" id="KW-0489">Methyltransferase</keyword>
<dbReference type="InterPro" id="IPR018117">
    <property type="entry name" value="C5_DNA_meth_AS"/>
</dbReference>
<keyword evidence="2 5" id="KW-0808">Transferase</keyword>
<dbReference type="Gene3D" id="3.90.120.10">
    <property type="entry name" value="DNA Methylase, subunit A, domain 2"/>
    <property type="match status" value="1"/>
</dbReference>
<evidence type="ECO:0000256" key="3">
    <source>
        <dbReference type="ARBA" id="ARBA00022691"/>
    </source>
</evidence>
<dbReference type="PROSITE" id="PS00094">
    <property type="entry name" value="C5_MTASE_1"/>
    <property type="match status" value="1"/>
</dbReference>
<reference evidence="8 9" key="1">
    <citation type="submission" date="2014-12" db="EMBL/GenBank/DDBJ databases">
        <title>Draft genome sequences of 29 type strains of Enterococci.</title>
        <authorList>
            <person name="Zhong Z."/>
            <person name="Sun Z."/>
            <person name="Liu W."/>
            <person name="Zhang W."/>
            <person name="Zhang H."/>
        </authorList>
    </citation>
    <scope>NUCLEOTIDE SEQUENCE [LARGE SCALE GENOMIC DNA]</scope>
    <source>
        <strain evidence="8 9">DSM 17690</strain>
    </source>
</reference>
<dbReference type="Pfam" id="PF00145">
    <property type="entry name" value="DNA_methylase"/>
    <property type="match status" value="1"/>
</dbReference>
<dbReference type="GO" id="GO:0003886">
    <property type="term" value="F:DNA (cytosine-5-)-methyltransferase activity"/>
    <property type="evidence" value="ECO:0007669"/>
    <property type="project" value="UniProtKB-EC"/>
</dbReference>
<evidence type="ECO:0000313" key="8">
    <source>
        <dbReference type="EMBL" id="OJG12102.1"/>
    </source>
</evidence>
<dbReference type="PANTHER" id="PTHR10629:SF52">
    <property type="entry name" value="DNA (CYTOSINE-5)-METHYLTRANSFERASE 1"/>
    <property type="match status" value="1"/>
</dbReference>
<dbReference type="Proteomes" id="UP000182149">
    <property type="component" value="Unassembled WGS sequence"/>
</dbReference>
<dbReference type="NCBIfam" id="TIGR00675">
    <property type="entry name" value="dcm"/>
    <property type="match status" value="1"/>
</dbReference>
<dbReference type="InterPro" id="IPR029063">
    <property type="entry name" value="SAM-dependent_MTases_sf"/>
</dbReference>
<comment type="caution">
    <text evidence="8">The sequence shown here is derived from an EMBL/GenBank/DDBJ whole genome shotgun (WGS) entry which is preliminary data.</text>
</comment>
<feature type="active site" evidence="5">
    <location>
        <position position="13"/>
    </location>
</feature>
<evidence type="ECO:0000256" key="2">
    <source>
        <dbReference type="ARBA" id="ARBA00022679"/>
    </source>
</evidence>
<evidence type="ECO:0000256" key="4">
    <source>
        <dbReference type="ARBA" id="ARBA00022747"/>
    </source>
</evidence>
<evidence type="ECO:0000313" key="9">
    <source>
        <dbReference type="Proteomes" id="UP000182149"/>
    </source>
</evidence>
<accession>A0A1L8QX81</accession>
<dbReference type="Gene3D" id="3.40.50.150">
    <property type="entry name" value="Vaccinia Virus protein VP39"/>
    <property type="match status" value="1"/>
</dbReference>
<dbReference type="AlphaFoldDB" id="A0A1L8QX81"/>
<dbReference type="GO" id="GO:0009307">
    <property type="term" value="P:DNA restriction-modification system"/>
    <property type="evidence" value="ECO:0007669"/>
    <property type="project" value="UniProtKB-KW"/>
</dbReference>
<dbReference type="GO" id="GO:0032259">
    <property type="term" value="P:methylation"/>
    <property type="evidence" value="ECO:0007669"/>
    <property type="project" value="UniProtKB-KW"/>
</dbReference>
<dbReference type="EMBL" id="JXKD01000001">
    <property type="protein sequence ID" value="OJG12102.1"/>
    <property type="molecule type" value="Genomic_DNA"/>
</dbReference>
<dbReference type="EC" id="2.1.1.37" evidence="7"/>
<evidence type="ECO:0000256" key="6">
    <source>
        <dbReference type="RuleBase" id="RU000416"/>
    </source>
</evidence>
<comment type="catalytic activity">
    <reaction evidence="7">
        <text>a 2'-deoxycytidine in DNA + S-adenosyl-L-methionine = a 5-methyl-2'-deoxycytidine in DNA + S-adenosyl-L-homocysteine + H(+)</text>
        <dbReference type="Rhea" id="RHEA:13681"/>
        <dbReference type="Rhea" id="RHEA-COMP:11369"/>
        <dbReference type="Rhea" id="RHEA-COMP:11370"/>
        <dbReference type="ChEBI" id="CHEBI:15378"/>
        <dbReference type="ChEBI" id="CHEBI:57856"/>
        <dbReference type="ChEBI" id="CHEBI:59789"/>
        <dbReference type="ChEBI" id="CHEBI:85452"/>
        <dbReference type="ChEBI" id="CHEBI:85454"/>
        <dbReference type="EC" id="2.1.1.37"/>
    </reaction>
</comment>
<dbReference type="PANTHER" id="PTHR10629">
    <property type="entry name" value="CYTOSINE-SPECIFIC METHYLTRANSFERASE"/>
    <property type="match status" value="1"/>
</dbReference>
<proteinExistence type="inferred from homology"/>
<evidence type="ECO:0000256" key="5">
    <source>
        <dbReference type="PROSITE-ProRule" id="PRU01016"/>
    </source>
</evidence>
<organism evidence="8 9">
    <name type="scientific">Enterococcus aquimarinus</name>
    <dbReference type="NCBI Taxonomy" id="328396"/>
    <lineage>
        <taxon>Bacteria</taxon>
        <taxon>Bacillati</taxon>
        <taxon>Bacillota</taxon>
        <taxon>Bacilli</taxon>
        <taxon>Lactobacillales</taxon>
        <taxon>Enterococcaceae</taxon>
        <taxon>Enterococcus</taxon>
    </lineage>
</organism>
<dbReference type="GO" id="GO:0044027">
    <property type="term" value="P:negative regulation of gene expression via chromosomal CpG island methylation"/>
    <property type="evidence" value="ECO:0007669"/>
    <property type="project" value="TreeGrafter"/>
</dbReference>
<gene>
    <name evidence="8" type="ORF">RU93_GL000032</name>
</gene>
<keyword evidence="9" id="KW-1185">Reference proteome</keyword>
<dbReference type="STRING" id="328396.RU93_GL000032"/>
<dbReference type="PROSITE" id="PS51679">
    <property type="entry name" value="SAM_MT_C5"/>
    <property type="match status" value="1"/>
</dbReference>
<sequence length="301" mass="33726">MPHVDVVIGGPPCQSFSLAGKRDVEDERGQLVWRYIQIIEHIEPKAFVFENVTGLLSAKNAKGEKVIELLKSAFIEIGYSISTKVVNTADYGIPQKRKRVIIVGLRNGEPFEFPAATHSEDGSNFKRYVSVEEALGDLPLAVSDEKETTKYLVEPQSEYQKIMRGKGEITEHFIPQMSELDKYIISHVKPGGNYMDIPADVNSARIKRLQRDGGHTTCYGRLRPDAPSYTINTYFNRPNVGCNIHYSADRLITVREALRLQSFPDSYKLVSSSKQGKNLIVGNAVPPILAEIIANKLKEYI</sequence>
<evidence type="ECO:0000256" key="1">
    <source>
        <dbReference type="ARBA" id="ARBA00022603"/>
    </source>
</evidence>
<evidence type="ECO:0000256" key="7">
    <source>
        <dbReference type="RuleBase" id="RU000417"/>
    </source>
</evidence>
<comment type="similarity">
    <text evidence="5 6">Belongs to the class I-like SAM-binding methyltransferase superfamily. C5-methyltransferase family.</text>
</comment>
<dbReference type="InterPro" id="IPR050390">
    <property type="entry name" value="C5-Methyltransferase"/>
</dbReference>
<keyword evidence="3 5" id="KW-0949">S-adenosyl-L-methionine</keyword>
<name>A0A1L8QX81_9ENTE</name>
<dbReference type="PRINTS" id="PR00105">
    <property type="entry name" value="C5METTRFRASE"/>
</dbReference>
<protein>
    <recommendedName>
        <fullName evidence="7">Cytosine-specific methyltransferase</fullName>
        <ecNumber evidence="7">2.1.1.37</ecNumber>
    </recommendedName>
</protein>